<evidence type="ECO:0000256" key="8">
    <source>
        <dbReference type="SAM" id="MobiDB-lite"/>
    </source>
</evidence>
<keyword evidence="5 7" id="KW-0175">Coiled coil</keyword>
<feature type="coiled-coil region" evidence="7">
    <location>
        <begin position="389"/>
        <end position="563"/>
    </location>
</feature>
<dbReference type="GO" id="GO:0007030">
    <property type="term" value="P:Golgi organization"/>
    <property type="evidence" value="ECO:0007669"/>
    <property type="project" value="InterPro"/>
</dbReference>
<evidence type="ECO:0000313" key="10">
    <source>
        <dbReference type="Proteomes" id="UP001454036"/>
    </source>
</evidence>
<reference evidence="9 10" key="1">
    <citation type="submission" date="2024-01" db="EMBL/GenBank/DDBJ databases">
        <title>The complete chloroplast genome sequence of Lithospermum erythrorhizon: insights into the phylogenetic relationship among Boraginaceae species and the maternal lineages of purple gromwells.</title>
        <authorList>
            <person name="Okada T."/>
            <person name="Watanabe K."/>
        </authorList>
    </citation>
    <scope>NUCLEOTIDE SEQUENCE [LARGE SCALE GENOMIC DNA]</scope>
</reference>
<dbReference type="Pfam" id="PF09787">
    <property type="entry name" value="Golgin_A5"/>
    <property type="match status" value="1"/>
</dbReference>
<proteinExistence type="predicted"/>
<feature type="compositionally biased region" description="Basic and acidic residues" evidence="8">
    <location>
        <begin position="52"/>
        <end position="68"/>
    </location>
</feature>
<keyword evidence="10" id="KW-1185">Reference proteome</keyword>
<feature type="compositionally biased region" description="Low complexity" evidence="8">
    <location>
        <begin position="333"/>
        <end position="367"/>
    </location>
</feature>
<name>A0AAV3RV36_LITER</name>
<keyword evidence="3" id="KW-1133">Transmembrane helix</keyword>
<dbReference type="PANTHER" id="PTHR13815">
    <property type="entry name" value="GOLGIN-84"/>
    <property type="match status" value="1"/>
</dbReference>
<comment type="subcellular location">
    <subcellularLocation>
        <location evidence="1">Golgi apparatus membrane</location>
    </subcellularLocation>
</comment>
<organism evidence="9 10">
    <name type="scientific">Lithospermum erythrorhizon</name>
    <name type="common">Purple gromwell</name>
    <name type="synonym">Lithospermum officinale var. erythrorhizon</name>
    <dbReference type="NCBI Taxonomy" id="34254"/>
    <lineage>
        <taxon>Eukaryota</taxon>
        <taxon>Viridiplantae</taxon>
        <taxon>Streptophyta</taxon>
        <taxon>Embryophyta</taxon>
        <taxon>Tracheophyta</taxon>
        <taxon>Spermatophyta</taxon>
        <taxon>Magnoliopsida</taxon>
        <taxon>eudicotyledons</taxon>
        <taxon>Gunneridae</taxon>
        <taxon>Pentapetalae</taxon>
        <taxon>asterids</taxon>
        <taxon>lamiids</taxon>
        <taxon>Boraginales</taxon>
        <taxon>Boraginaceae</taxon>
        <taxon>Boraginoideae</taxon>
        <taxon>Lithospermeae</taxon>
        <taxon>Lithospermum</taxon>
    </lineage>
</organism>
<dbReference type="GO" id="GO:0031985">
    <property type="term" value="C:Golgi cisterna"/>
    <property type="evidence" value="ECO:0007669"/>
    <property type="project" value="TreeGrafter"/>
</dbReference>
<protein>
    <recommendedName>
        <fullName evidence="11">Golgin candidate 2</fullName>
    </recommendedName>
</protein>
<feature type="region of interest" description="Disordered" evidence="8">
    <location>
        <begin position="25"/>
        <end position="379"/>
    </location>
</feature>
<dbReference type="GO" id="GO:0000301">
    <property type="term" value="P:retrograde transport, vesicle recycling within Golgi"/>
    <property type="evidence" value="ECO:0007669"/>
    <property type="project" value="TreeGrafter"/>
</dbReference>
<evidence type="ECO:0008006" key="11">
    <source>
        <dbReference type="Google" id="ProtNLM"/>
    </source>
</evidence>
<feature type="compositionally biased region" description="Basic and acidic residues" evidence="8">
    <location>
        <begin position="285"/>
        <end position="294"/>
    </location>
</feature>
<evidence type="ECO:0000256" key="5">
    <source>
        <dbReference type="ARBA" id="ARBA00023054"/>
    </source>
</evidence>
<dbReference type="Proteomes" id="UP001454036">
    <property type="component" value="Unassembled WGS sequence"/>
</dbReference>
<dbReference type="AlphaFoldDB" id="A0AAV3RV36"/>
<evidence type="ECO:0000256" key="1">
    <source>
        <dbReference type="ARBA" id="ARBA00004394"/>
    </source>
</evidence>
<keyword evidence="2" id="KW-0812">Transmembrane</keyword>
<sequence>MAHWISSKLKVAEDFLHQIDQQAADSLKKNEGQGSEELGLETKRKSSGSKKSLKDQLKKKGLEGELIRKAQGGQNLDINDLSRSSSNSSIKNLSGSNNKDKDVAASGLILSPKPSGSNSTSGEIVTRDTDAAVSVSADPKSSGSNLTEGDWTELLSVPGKKEPSGVNRGSSAVLGTRGARRGNSGSGTNLSSLNGKSGQKASNGDLKNLRKAGKQLESKAKGSGLDGRSGSGEVTPRTSSVDLRSDGENQRGDSNGEDKGEKVNSVGKDAEIKGEGVAFASSVDRQVKLSKDDFVGGTHPKMKASTISDSKLDLKKGKKDNKILNSSMNIVDSSALESRSSTSTKRGSSSTSNEQSGSDTDYSTSSSESEREREERRKRRQHILAEKAAAKAVEAIKERENTIARLEGEKQSLEKILEVREKQQVQEASELQSTMMEVMEAVDLEKQKHNNTRMEALTRLAKLEKSNADLARSLATVQWNLGVEVNRVSELRQQIELKEATHEDFRRKISSTQRTDDKLKPPKGIELEREILEAEYSLLTDKVGRLEDKAKTLESSIESTLRELENPTEVEVELKRRLGQLTDHLIQKQAQVEALSSEKATLMFKIEGTSRLLDENKAMDSAIFPSTSSRDLETGLLDLSSSKLRPMFEERIRSGRQHFGSIVRQLDSIYCAGAIFLKRNSTARIWSLVYLGCLHIWVMYILSSHSPVSDEARSGAVISLQNINNTGGV</sequence>
<evidence type="ECO:0000256" key="4">
    <source>
        <dbReference type="ARBA" id="ARBA00023034"/>
    </source>
</evidence>
<evidence type="ECO:0000256" key="2">
    <source>
        <dbReference type="ARBA" id="ARBA00022692"/>
    </source>
</evidence>
<dbReference type="GO" id="GO:0000139">
    <property type="term" value="C:Golgi membrane"/>
    <property type="evidence" value="ECO:0007669"/>
    <property type="project" value="UniProtKB-SubCell"/>
</dbReference>
<evidence type="ECO:0000256" key="3">
    <source>
        <dbReference type="ARBA" id="ARBA00022989"/>
    </source>
</evidence>
<dbReference type="InterPro" id="IPR019177">
    <property type="entry name" value="Golgin_subfamily_A_member_5"/>
</dbReference>
<keyword evidence="4" id="KW-0333">Golgi apparatus</keyword>
<comment type="caution">
    <text evidence="9">The sequence shown here is derived from an EMBL/GenBank/DDBJ whole genome shotgun (WGS) entry which is preliminary data.</text>
</comment>
<feature type="compositionally biased region" description="Low complexity" evidence="8">
    <location>
        <begin position="182"/>
        <end position="198"/>
    </location>
</feature>
<evidence type="ECO:0000256" key="6">
    <source>
        <dbReference type="ARBA" id="ARBA00023136"/>
    </source>
</evidence>
<accession>A0AAV3RV36</accession>
<evidence type="ECO:0000313" key="9">
    <source>
        <dbReference type="EMBL" id="GAA0185137.1"/>
    </source>
</evidence>
<keyword evidence="6" id="KW-0472">Membrane</keyword>
<evidence type="ECO:0000256" key="7">
    <source>
        <dbReference type="SAM" id="Coils"/>
    </source>
</evidence>
<feature type="compositionally biased region" description="Low complexity" evidence="8">
    <location>
        <begin position="75"/>
        <end position="97"/>
    </location>
</feature>
<dbReference type="PANTHER" id="PTHR13815:SF5">
    <property type="entry name" value="GOLGIN CANDIDATE 2"/>
    <property type="match status" value="1"/>
</dbReference>
<feature type="compositionally biased region" description="Basic and acidic residues" evidence="8">
    <location>
        <begin position="243"/>
        <end position="274"/>
    </location>
</feature>
<dbReference type="EMBL" id="BAABME010012455">
    <property type="protein sequence ID" value="GAA0185137.1"/>
    <property type="molecule type" value="Genomic_DNA"/>
</dbReference>
<gene>
    <name evidence="9" type="ORF">LIER_32425</name>
</gene>
<feature type="compositionally biased region" description="Polar residues" evidence="8">
    <location>
        <begin position="114"/>
        <end position="123"/>
    </location>
</feature>